<organism evidence="3 4">
    <name type="scientific">Strigamia maritima</name>
    <name type="common">European centipede</name>
    <name type="synonym">Geophilus maritimus</name>
    <dbReference type="NCBI Taxonomy" id="126957"/>
    <lineage>
        <taxon>Eukaryota</taxon>
        <taxon>Metazoa</taxon>
        <taxon>Ecdysozoa</taxon>
        <taxon>Arthropoda</taxon>
        <taxon>Myriapoda</taxon>
        <taxon>Chilopoda</taxon>
        <taxon>Pleurostigmophora</taxon>
        <taxon>Geophilomorpha</taxon>
        <taxon>Linotaeniidae</taxon>
        <taxon>Strigamia</taxon>
    </lineage>
</organism>
<dbReference type="CDD" id="cd12264">
    <property type="entry name" value="RRM_AKAP17A"/>
    <property type="match status" value="1"/>
</dbReference>
<evidence type="ECO:0000313" key="3">
    <source>
        <dbReference type="EnsemblMetazoa" id="SMAR003230-PA"/>
    </source>
</evidence>
<evidence type="ECO:0008006" key="5">
    <source>
        <dbReference type="Google" id="ProtNLM"/>
    </source>
</evidence>
<dbReference type="InterPro" id="IPR056852">
    <property type="entry name" value="AK17A/B"/>
</dbReference>
<dbReference type="OMA" id="IPACEQN"/>
<proteinExistence type="predicted"/>
<dbReference type="STRING" id="126957.T1IQB9"/>
<dbReference type="EnsemblMetazoa" id="SMAR003230-RA">
    <property type="protein sequence ID" value="SMAR003230-PA"/>
    <property type="gene ID" value="SMAR003230"/>
</dbReference>
<dbReference type="AlphaFoldDB" id="T1IQB9"/>
<sequence>MNTTMQLCTDTSESQVLFEAQGLYLKPMAKTSISVQLPQLKMPGKSISNWEVMEKIKAGIKPNQFTTLKVSKSTLEFIRFEGEAENRTQLKNINSRLDNRTIKLSGFPDSLRVRAAETKVNFPTRQDWDSFFRDVKSGNDETRPDTIHFQQLPCRWFANKVDLMQDRPDEDVLKGVFTTFGSIKCIDIPMLDPYRREMTRSASGIQTFSFGQDLTFEAFVQFQEYIGFVKAMDAFKGMKLMHKNEDGKCFTANVKIDFDRTNHLGEKNVRKRRLEREKLIQLEKEREDRVRKEREAEGKRKEDERMRQENEDKERELKREIKLQKREERRRRKEEKKKRLEKEKKLALKLSMEERIKVENERKIVAERLLGVLFNKIKIKKQKEEIRYRMALEREKLLKKRDEKIEQLKHEELAAEKREKNQLVKQEHVLREKILQNLQLKREEEQRERLRHELSGRTKLKSVLVAAKNETIPKLKSQT</sequence>
<evidence type="ECO:0000313" key="4">
    <source>
        <dbReference type="Proteomes" id="UP000014500"/>
    </source>
</evidence>
<dbReference type="eggNOG" id="KOG2891">
    <property type="taxonomic scope" value="Eukaryota"/>
</dbReference>
<reference evidence="4" key="1">
    <citation type="submission" date="2011-05" db="EMBL/GenBank/DDBJ databases">
        <authorList>
            <person name="Richards S.R."/>
            <person name="Qu J."/>
            <person name="Jiang H."/>
            <person name="Jhangiani S.N."/>
            <person name="Agravi P."/>
            <person name="Goodspeed R."/>
            <person name="Gross S."/>
            <person name="Mandapat C."/>
            <person name="Jackson L."/>
            <person name="Mathew T."/>
            <person name="Pu L."/>
            <person name="Thornton R."/>
            <person name="Saada N."/>
            <person name="Wilczek-Boney K.B."/>
            <person name="Lee S."/>
            <person name="Kovar C."/>
            <person name="Wu Y."/>
            <person name="Scherer S.E."/>
            <person name="Worley K.C."/>
            <person name="Muzny D.M."/>
            <person name="Gibbs R."/>
        </authorList>
    </citation>
    <scope>NUCLEOTIDE SEQUENCE</scope>
    <source>
        <strain evidence="4">Brora</strain>
    </source>
</reference>
<keyword evidence="4" id="KW-1185">Reference proteome</keyword>
<feature type="region of interest" description="Disordered" evidence="2">
    <location>
        <begin position="290"/>
        <end position="316"/>
    </location>
</feature>
<protein>
    <recommendedName>
        <fullName evidence="5">RRM domain-containing protein</fullName>
    </recommendedName>
</protein>
<accession>T1IQB9</accession>
<dbReference type="Proteomes" id="UP000014500">
    <property type="component" value="Unassembled WGS sequence"/>
</dbReference>
<name>T1IQB9_STRMM</name>
<dbReference type="EMBL" id="JH431303">
    <property type="status" value="NOT_ANNOTATED_CDS"/>
    <property type="molecule type" value="Genomic_DNA"/>
</dbReference>
<evidence type="ECO:0000256" key="2">
    <source>
        <dbReference type="SAM" id="MobiDB-lite"/>
    </source>
</evidence>
<dbReference type="Pfam" id="PF25015">
    <property type="entry name" value="RBD_AKAP-17A"/>
    <property type="match status" value="1"/>
</dbReference>
<dbReference type="HOGENOM" id="CLU_011589_1_1_1"/>
<dbReference type="PhylomeDB" id="T1IQB9"/>
<feature type="coiled-coil region" evidence="1">
    <location>
        <begin position="394"/>
        <end position="455"/>
    </location>
</feature>
<reference evidence="3" key="2">
    <citation type="submission" date="2015-02" db="UniProtKB">
        <authorList>
            <consortium name="EnsemblMetazoa"/>
        </authorList>
    </citation>
    <scope>IDENTIFICATION</scope>
</reference>
<keyword evidence="1" id="KW-0175">Coiled coil</keyword>
<evidence type="ECO:0000256" key="1">
    <source>
        <dbReference type="SAM" id="Coils"/>
    </source>
</evidence>
<dbReference type="PANTHER" id="PTHR12484">
    <property type="entry name" value="B-LYMPHOCYTE ANTIGEN-RELATED"/>
    <property type="match status" value="1"/>
</dbReference>
<dbReference type="PANTHER" id="PTHR12484:SF4">
    <property type="entry name" value="A-KINASE ANCHOR PROTEIN 17A"/>
    <property type="match status" value="1"/>
</dbReference>